<dbReference type="PANTHER" id="PTHR21581">
    <property type="entry name" value="D-ALANYL-D-ALANINE CARBOXYPEPTIDASE"/>
    <property type="match status" value="1"/>
</dbReference>
<dbReference type="Proteomes" id="UP000826722">
    <property type="component" value="Chromosome"/>
</dbReference>
<evidence type="ECO:0000256" key="3">
    <source>
        <dbReference type="ARBA" id="ARBA00022801"/>
    </source>
</evidence>
<keyword evidence="14" id="KW-1185">Reference proteome</keyword>
<comment type="similarity">
    <text evidence="1 9">Belongs to the peptidase S11 family.</text>
</comment>
<keyword evidence="5" id="KW-0573">Peptidoglycan synthesis</keyword>
<dbReference type="GO" id="GO:0008360">
    <property type="term" value="P:regulation of cell shape"/>
    <property type="evidence" value="ECO:0007669"/>
    <property type="project" value="UniProtKB-KW"/>
</dbReference>
<evidence type="ECO:0000256" key="7">
    <source>
        <dbReference type="PIRSR" id="PIRSR618044-1"/>
    </source>
</evidence>
<evidence type="ECO:0000256" key="10">
    <source>
        <dbReference type="SAM" id="MobiDB-lite"/>
    </source>
</evidence>
<evidence type="ECO:0000256" key="9">
    <source>
        <dbReference type="RuleBase" id="RU004016"/>
    </source>
</evidence>
<dbReference type="NCBIfam" id="NF008668">
    <property type="entry name" value="PRK11669.1"/>
    <property type="match status" value="1"/>
</dbReference>
<feature type="chain" id="PRO_5034165970" description="Peptidase S11 D-alanyl-D-alanine carboxypeptidase A N-terminal domain-containing protein" evidence="11">
    <location>
        <begin position="27"/>
        <end position="383"/>
    </location>
</feature>
<dbReference type="GO" id="GO:0009252">
    <property type="term" value="P:peptidoglycan biosynthetic process"/>
    <property type="evidence" value="ECO:0007669"/>
    <property type="project" value="UniProtKB-KW"/>
</dbReference>
<evidence type="ECO:0000313" key="14">
    <source>
        <dbReference type="Proteomes" id="UP000826722"/>
    </source>
</evidence>
<feature type="active site" evidence="7">
    <location>
        <position position="219"/>
    </location>
</feature>
<dbReference type="SUPFAM" id="SSF56601">
    <property type="entry name" value="beta-lactamase/transpeptidase-like"/>
    <property type="match status" value="1"/>
</dbReference>
<evidence type="ECO:0000256" key="11">
    <source>
        <dbReference type="SAM" id="SignalP"/>
    </source>
</evidence>
<dbReference type="InterPro" id="IPR012338">
    <property type="entry name" value="Beta-lactam/transpept-like"/>
</dbReference>
<feature type="binding site" evidence="8">
    <location>
        <position position="326"/>
    </location>
    <ligand>
        <name>substrate</name>
    </ligand>
</feature>
<organism evidence="13 14">
    <name type="scientific">Methyloradius palustris</name>
    <dbReference type="NCBI Taxonomy" id="2778876"/>
    <lineage>
        <taxon>Bacteria</taxon>
        <taxon>Pseudomonadati</taxon>
        <taxon>Pseudomonadota</taxon>
        <taxon>Betaproteobacteria</taxon>
        <taxon>Nitrosomonadales</taxon>
        <taxon>Methylophilaceae</taxon>
        <taxon>Methyloradius</taxon>
    </lineage>
</organism>
<evidence type="ECO:0000256" key="4">
    <source>
        <dbReference type="ARBA" id="ARBA00022960"/>
    </source>
</evidence>
<feature type="domain" description="Peptidase S11 D-alanyl-D-alanine carboxypeptidase A N-terminal" evidence="12">
    <location>
        <begin position="129"/>
        <end position="355"/>
    </location>
</feature>
<dbReference type="PANTHER" id="PTHR21581:SF26">
    <property type="entry name" value="D-ALANYL-D-ALANINE ENDOPEPTIDASE"/>
    <property type="match status" value="1"/>
</dbReference>
<feature type="active site" description="Acyl-ester intermediate" evidence="7">
    <location>
        <position position="162"/>
    </location>
</feature>
<dbReference type="GO" id="GO:0071555">
    <property type="term" value="P:cell wall organization"/>
    <property type="evidence" value="ECO:0007669"/>
    <property type="project" value="UniProtKB-KW"/>
</dbReference>
<keyword evidence="6" id="KW-0961">Cell wall biogenesis/degradation</keyword>
<evidence type="ECO:0000256" key="1">
    <source>
        <dbReference type="ARBA" id="ARBA00007164"/>
    </source>
</evidence>
<dbReference type="InterPro" id="IPR001967">
    <property type="entry name" value="Peptidase_S11_N"/>
</dbReference>
<dbReference type="GO" id="GO:0006508">
    <property type="term" value="P:proteolysis"/>
    <property type="evidence" value="ECO:0007669"/>
    <property type="project" value="InterPro"/>
</dbReference>
<evidence type="ECO:0000256" key="5">
    <source>
        <dbReference type="ARBA" id="ARBA00022984"/>
    </source>
</evidence>
<dbReference type="PRINTS" id="PR00725">
    <property type="entry name" value="DADACBPTASE1"/>
</dbReference>
<protein>
    <recommendedName>
        <fullName evidence="12">Peptidase S11 D-alanyl-D-alanine carboxypeptidase A N-terminal domain-containing protein</fullName>
    </recommendedName>
</protein>
<dbReference type="RefSeq" id="WP_225907054.1">
    <property type="nucleotide sequence ID" value="NZ_AP024110.1"/>
</dbReference>
<sequence length="383" mass="41755">MLRNLVGNIIVLSTMLILALPASTFAAVTATEAGSKKASKQTAATKKVAKKTSKTNLASNTPAQQKTRQLKSNQKLSSSRIIRTIQADRKYQVQNVTYHPDSTHSGFSRGGIDHNSVVRESVFEDQPGSMPKLASSKALIVNQETGEILYAKNIDQQTPIASVTKLMTAMVMLDANLPMDEYLTINESDIDLLKGTSSRLRMGTVLSRAELLQLAIMSSENRAASALGRNYPGGVNAFVNAMNVKAHMLGMTHSHFADPTGLNSDNYSTAEDLVRMVRAAYQYPQIRQVSTTASQQVAINGLRNPMNFMNTNVLVRNSDWVIGLSKTGYISEAGRCLVMQAEIGGQPMIIVLLDSEGKNSRIGDAQRIRKWIESSSGMKPRFG</sequence>
<feature type="compositionally biased region" description="Polar residues" evidence="10">
    <location>
        <begin position="56"/>
        <end position="77"/>
    </location>
</feature>
<name>A0A8D5FXQ8_9PROT</name>
<evidence type="ECO:0000256" key="6">
    <source>
        <dbReference type="ARBA" id="ARBA00023316"/>
    </source>
</evidence>
<proteinExistence type="inferred from homology"/>
<feature type="active site" description="Proton acceptor" evidence="7">
    <location>
        <position position="165"/>
    </location>
</feature>
<evidence type="ECO:0000256" key="8">
    <source>
        <dbReference type="PIRSR" id="PIRSR618044-2"/>
    </source>
</evidence>
<feature type="signal peptide" evidence="11">
    <location>
        <begin position="1"/>
        <end position="26"/>
    </location>
</feature>
<keyword evidence="2 11" id="KW-0732">Signal</keyword>
<dbReference type="AlphaFoldDB" id="A0A8D5FXQ8"/>
<dbReference type="Pfam" id="PF00768">
    <property type="entry name" value="Peptidase_S11"/>
    <property type="match status" value="1"/>
</dbReference>
<keyword evidence="3" id="KW-0378">Hydrolase</keyword>
<evidence type="ECO:0000313" key="13">
    <source>
        <dbReference type="EMBL" id="BCM23957.1"/>
    </source>
</evidence>
<dbReference type="Gene3D" id="3.40.710.10">
    <property type="entry name" value="DD-peptidase/beta-lactamase superfamily"/>
    <property type="match status" value="1"/>
</dbReference>
<dbReference type="GO" id="GO:0009002">
    <property type="term" value="F:serine-type D-Ala-D-Ala carboxypeptidase activity"/>
    <property type="evidence" value="ECO:0007669"/>
    <property type="project" value="InterPro"/>
</dbReference>
<dbReference type="InterPro" id="IPR018044">
    <property type="entry name" value="Peptidase_S11"/>
</dbReference>
<gene>
    <name evidence="13" type="ORF">ZMTM_02160</name>
</gene>
<keyword evidence="4" id="KW-0133">Cell shape</keyword>
<evidence type="ECO:0000256" key="2">
    <source>
        <dbReference type="ARBA" id="ARBA00022729"/>
    </source>
</evidence>
<dbReference type="KEGG" id="mpau:ZMTM_02160"/>
<reference evidence="13" key="1">
    <citation type="journal article" date="2021" name="Arch. Microbiol.">
        <title>Methyloradius palustris gen. nov., sp. nov., a methanol-oxidizing bacterium isolated from snow.</title>
        <authorList>
            <person name="Miyadera T."/>
            <person name="Kojima H."/>
            <person name="Fukui M."/>
        </authorList>
    </citation>
    <scope>NUCLEOTIDE SEQUENCE</scope>
    <source>
        <strain evidence="13">Zm11</strain>
    </source>
</reference>
<feature type="region of interest" description="Disordered" evidence="10">
    <location>
        <begin position="35"/>
        <end position="77"/>
    </location>
</feature>
<dbReference type="EMBL" id="AP024110">
    <property type="protein sequence ID" value="BCM23957.1"/>
    <property type="molecule type" value="Genomic_DNA"/>
</dbReference>
<evidence type="ECO:0000259" key="12">
    <source>
        <dbReference type="Pfam" id="PF00768"/>
    </source>
</evidence>
<accession>A0A8D5FXQ8</accession>